<accession>A0A1V9XPA6</accession>
<dbReference type="GO" id="GO:0046527">
    <property type="term" value="F:glucosyltransferase activity"/>
    <property type="evidence" value="ECO:0007669"/>
    <property type="project" value="TreeGrafter"/>
</dbReference>
<reference evidence="5 6" key="1">
    <citation type="journal article" date="2017" name="Gigascience">
        <title>Draft genome of the honey bee ectoparasitic mite, Tropilaelaps mercedesae, is shaped by the parasitic life history.</title>
        <authorList>
            <person name="Dong X."/>
            <person name="Armstrong S.D."/>
            <person name="Xia D."/>
            <person name="Makepeace B.L."/>
            <person name="Darby A.C."/>
            <person name="Kadowaki T."/>
        </authorList>
    </citation>
    <scope>NUCLEOTIDE SEQUENCE [LARGE SCALE GENOMIC DNA]</scope>
    <source>
        <strain evidence="5">Wuxi-XJTLU</strain>
    </source>
</reference>
<keyword evidence="3" id="KW-0812">Transmembrane</keyword>
<keyword evidence="3" id="KW-0472">Membrane</keyword>
<dbReference type="STRING" id="418985.A0A1V9XPA6"/>
<evidence type="ECO:0000256" key="3">
    <source>
        <dbReference type="SAM" id="Phobius"/>
    </source>
</evidence>
<name>A0A1V9XPA6_9ACAR</name>
<dbReference type="EMBL" id="MNPL01006553">
    <property type="protein sequence ID" value="OQR75317.1"/>
    <property type="molecule type" value="Genomic_DNA"/>
</dbReference>
<dbReference type="Proteomes" id="UP000192247">
    <property type="component" value="Unassembled WGS sequence"/>
</dbReference>
<dbReference type="SMART" id="SM00672">
    <property type="entry name" value="CAP10"/>
    <property type="match status" value="1"/>
</dbReference>
<dbReference type="AlphaFoldDB" id="A0A1V9XPA6"/>
<proteinExistence type="predicted"/>
<keyword evidence="3" id="KW-1133">Transmembrane helix</keyword>
<feature type="transmembrane region" description="Helical" evidence="3">
    <location>
        <begin position="48"/>
        <end position="65"/>
    </location>
</feature>
<dbReference type="InterPro" id="IPR006598">
    <property type="entry name" value="CAP10"/>
</dbReference>
<dbReference type="OrthoDB" id="541052at2759"/>
<dbReference type="InterPro" id="IPR051091">
    <property type="entry name" value="O-Glucosyltr/Glycosyltrsf_90"/>
</dbReference>
<dbReference type="InParanoid" id="A0A1V9XPA6"/>
<evidence type="ECO:0000256" key="2">
    <source>
        <dbReference type="ARBA" id="ARBA00045690"/>
    </source>
</evidence>
<dbReference type="GO" id="GO:0005788">
    <property type="term" value="C:endoplasmic reticulum lumen"/>
    <property type="evidence" value="ECO:0007669"/>
    <property type="project" value="UniProtKB-SubCell"/>
</dbReference>
<comment type="function">
    <text evidence="2">Protein O-glucosyltransferase. Catalyzes the reaction that attaches glucose through an O-glycosidic linkage to a conserved serine residue found in the consensus sequence C-X-S-X-[PA]-C in epidermal growth factor-like repeats. Regulates Notch signaling by glucosylating Notch in the ER, glucosylation is required for the correct folding and cleavage of Notch.</text>
</comment>
<evidence type="ECO:0000313" key="5">
    <source>
        <dbReference type="EMBL" id="OQR75317.1"/>
    </source>
</evidence>
<evidence type="ECO:0000259" key="4">
    <source>
        <dbReference type="SMART" id="SM00672"/>
    </source>
</evidence>
<evidence type="ECO:0000313" key="6">
    <source>
        <dbReference type="Proteomes" id="UP000192247"/>
    </source>
</evidence>
<evidence type="ECO:0000256" key="1">
    <source>
        <dbReference type="ARBA" id="ARBA00004319"/>
    </source>
</evidence>
<dbReference type="Pfam" id="PF05686">
    <property type="entry name" value="Glyco_transf_90"/>
    <property type="match status" value="1"/>
</dbReference>
<comment type="caution">
    <text evidence="5">The sequence shown here is derived from an EMBL/GenBank/DDBJ whole genome shotgun (WGS) entry which is preliminary data.</text>
</comment>
<sequence>MSTVSVNVFWHLVLDPPVCAAAHAAVLLMLWLRFVNGHLHGLKKDNEPAVMLILLLLLPLALTVTKVQGSFRAVVWGPGLHGGFTLPVRYIFISIQDEYGESLSDVSVSDLLVEFREALSGSIKEFQADLLRTAEGNSSFLYRFRPYHSFPGDLRFSVVYKGQRLASKTIKGPIHPEECDCPSGIQKWLIDQARCPPLSRQILKDLKPFPIIRPKYNRKVMQTFYNQSYSVSICNYIVKQNRIYRKCMGEYTGFTTFVDAMLITLIRKVKLPDVDFIVNLGDYPLATKDERRYSPQIPVFSWCGSDDSLDIVMPTYELVEASIHMMHRVSLDLFSIQDRARHPYENRVSSAFWRGRDSRKERLRLVELSRNNPHLLNASITNFFFFKDQMHKFGEKTPHVSFFKFFQYKYQVNVDGTVAAYRLPFLLAGGSTVFKTHPSPFYEHFYHLLEENVHFIAVRSDLSDLIDKIRFCLANEEHCAQVARNGRQLVNDYLLPHMVYCYHVQLLQEFGQRIEGPVEVAEGMELVDHGQDNRCDCPVVKCDQEPPVIRDLRTKNEL</sequence>
<dbReference type="PANTHER" id="PTHR12203:SF122">
    <property type="entry name" value="GLYCOSYL TRANSFERASE CAP10 DOMAIN-CONTAINING PROTEIN"/>
    <property type="match status" value="1"/>
</dbReference>
<protein>
    <submittedName>
        <fullName evidence="5">KDEL motif-containing protein 1-like</fullName>
    </submittedName>
</protein>
<feature type="domain" description="Glycosyl transferase CAP10" evidence="4">
    <location>
        <begin position="270"/>
        <end position="515"/>
    </location>
</feature>
<organism evidence="5 6">
    <name type="scientific">Tropilaelaps mercedesae</name>
    <dbReference type="NCBI Taxonomy" id="418985"/>
    <lineage>
        <taxon>Eukaryota</taxon>
        <taxon>Metazoa</taxon>
        <taxon>Ecdysozoa</taxon>
        <taxon>Arthropoda</taxon>
        <taxon>Chelicerata</taxon>
        <taxon>Arachnida</taxon>
        <taxon>Acari</taxon>
        <taxon>Parasitiformes</taxon>
        <taxon>Mesostigmata</taxon>
        <taxon>Gamasina</taxon>
        <taxon>Dermanyssoidea</taxon>
        <taxon>Laelapidae</taxon>
        <taxon>Tropilaelaps</taxon>
    </lineage>
</organism>
<comment type="subcellular location">
    <subcellularLocation>
        <location evidence="1">Endoplasmic reticulum lumen</location>
    </subcellularLocation>
</comment>
<dbReference type="PANTHER" id="PTHR12203">
    <property type="entry name" value="KDEL LYS-ASP-GLU-LEU CONTAINING - RELATED"/>
    <property type="match status" value="1"/>
</dbReference>
<keyword evidence="6" id="KW-1185">Reference proteome</keyword>
<gene>
    <name evidence="5" type="ORF">BIW11_08502</name>
</gene>
<feature type="transmembrane region" description="Helical" evidence="3">
    <location>
        <begin position="20"/>
        <end position="36"/>
    </location>
</feature>